<evidence type="ECO:0000313" key="1">
    <source>
        <dbReference type="EMBL" id="BCP00698.1"/>
    </source>
</evidence>
<name>A0A7R7RNC0_MYCIT</name>
<organism evidence="1 2">
    <name type="scientific">Mycobacterium intracellulare</name>
    <dbReference type="NCBI Taxonomy" id="1767"/>
    <lineage>
        <taxon>Bacteria</taxon>
        <taxon>Bacillati</taxon>
        <taxon>Actinomycetota</taxon>
        <taxon>Actinomycetes</taxon>
        <taxon>Mycobacteriales</taxon>
        <taxon>Mycobacteriaceae</taxon>
        <taxon>Mycobacterium</taxon>
        <taxon>Mycobacterium avium complex (MAC)</taxon>
    </lineage>
</organism>
<protein>
    <submittedName>
        <fullName evidence="1">Uncharacterized protein</fullName>
    </submittedName>
</protein>
<dbReference type="RefSeq" id="WP_201406081.1">
    <property type="nucleotide sequence ID" value="NZ_AP024255.1"/>
</dbReference>
<gene>
    <name evidence="1" type="ORF">MINTM018_34670</name>
</gene>
<reference evidence="1 2" key="1">
    <citation type="submission" date="2020-12" db="EMBL/GenBank/DDBJ databases">
        <title>Genome sequence of clinical Mycobacterium intracellulare strains.</title>
        <authorList>
            <person name="Tateishi Y."/>
            <person name="Matsumoto S."/>
            <person name="Fukushima Y."/>
            <person name="Nakajima C."/>
            <person name="Suzuki Y."/>
        </authorList>
    </citation>
    <scope>NUCLEOTIDE SEQUENCE [LARGE SCALE GENOMIC DNA]</scope>
    <source>
        <strain evidence="1 2">M018</strain>
    </source>
</reference>
<evidence type="ECO:0000313" key="2">
    <source>
        <dbReference type="Proteomes" id="UP000595205"/>
    </source>
</evidence>
<dbReference type="Proteomes" id="UP000595205">
    <property type="component" value="Chromosome"/>
</dbReference>
<proteinExistence type="predicted"/>
<sequence>MAAPANLAMGISGEWRPKYRVVCPLVIAKDQAGKLHHAYKGSMLAWLNDEQREHFLRKGLVEELAVDDAPEMPSSDTVGNCVSALAGLGVDFKAGRPAAAKALRDAGHKFSNEAIAEACRIRQSHAPMDDDDFEVV</sequence>
<dbReference type="EMBL" id="AP024255">
    <property type="protein sequence ID" value="BCP00698.1"/>
    <property type="molecule type" value="Genomic_DNA"/>
</dbReference>
<accession>A0A7R7RNC0</accession>
<dbReference type="AlphaFoldDB" id="A0A7R7RNC0"/>